<dbReference type="PANTHER" id="PTHR43048">
    <property type="entry name" value="METHYLMALONYL-COA EPIMERASE"/>
    <property type="match status" value="1"/>
</dbReference>
<protein>
    <submittedName>
        <fullName evidence="3">Catechol 2,3-dioxygenase</fullName>
    </submittedName>
</protein>
<accession>A0A1I7LS18</accession>
<gene>
    <name evidence="3" type="ORF">SAMN05216552_103639</name>
</gene>
<keyword evidence="4" id="KW-1185">Reference proteome</keyword>
<keyword evidence="1" id="KW-0479">Metal-binding</keyword>
<dbReference type="Gene3D" id="3.10.180.10">
    <property type="entry name" value="2,3-Dihydroxybiphenyl 1,2-Dioxygenase, domain 1"/>
    <property type="match status" value="2"/>
</dbReference>
<dbReference type="InterPro" id="IPR029068">
    <property type="entry name" value="Glyas_Bleomycin-R_OHBP_Dase"/>
</dbReference>
<evidence type="ECO:0000259" key="2">
    <source>
        <dbReference type="PROSITE" id="PS51819"/>
    </source>
</evidence>
<dbReference type="GO" id="GO:0004493">
    <property type="term" value="F:methylmalonyl-CoA epimerase activity"/>
    <property type="evidence" value="ECO:0007669"/>
    <property type="project" value="TreeGrafter"/>
</dbReference>
<evidence type="ECO:0000313" key="3">
    <source>
        <dbReference type="EMBL" id="SFV12485.1"/>
    </source>
</evidence>
<dbReference type="PANTHER" id="PTHR43048:SF3">
    <property type="entry name" value="METHYLMALONYL-COA EPIMERASE, MITOCHONDRIAL"/>
    <property type="match status" value="1"/>
</dbReference>
<reference evidence="4" key="1">
    <citation type="submission" date="2016-10" db="EMBL/GenBank/DDBJ databases">
        <authorList>
            <person name="Varghese N."/>
            <person name="Submissions S."/>
        </authorList>
    </citation>
    <scope>NUCLEOTIDE SEQUENCE [LARGE SCALE GENOMIC DNA]</scope>
    <source>
        <strain evidence="4">CGMCC 1.11014</strain>
    </source>
</reference>
<dbReference type="GO" id="GO:0046491">
    <property type="term" value="P:L-methylmalonyl-CoA metabolic process"/>
    <property type="evidence" value="ECO:0007669"/>
    <property type="project" value="TreeGrafter"/>
</dbReference>
<dbReference type="InterPro" id="IPR037523">
    <property type="entry name" value="VOC_core"/>
</dbReference>
<organism evidence="3 4">
    <name type="scientific">Pseudoduganella namucuonensis</name>
    <dbReference type="NCBI Taxonomy" id="1035707"/>
    <lineage>
        <taxon>Bacteria</taxon>
        <taxon>Pseudomonadati</taxon>
        <taxon>Pseudomonadota</taxon>
        <taxon>Betaproteobacteria</taxon>
        <taxon>Burkholderiales</taxon>
        <taxon>Oxalobacteraceae</taxon>
        <taxon>Telluria group</taxon>
        <taxon>Pseudoduganella</taxon>
    </lineage>
</organism>
<dbReference type="InterPro" id="IPR051785">
    <property type="entry name" value="MMCE/EMCE_epimerase"/>
</dbReference>
<dbReference type="SUPFAM" id="SSF54593">
    <property type="entry name" value="Glyoxalase/Bleomycin resistance protein/Dihydroxybiphenyl dioxygenase"/>
    <property type="match status" value="2"/>
</dbReference>
<dbReference type="Pfam" id="PF00903">
    <property type="entry name" value="Glyoxalase"/>
    <property type="match status" value="2"/>
</dbReference>
<evidence type="ECO:0000256" key="1">
    <source>
        <dbReference type="ARBA" id="ARBA00022723"/>
    </source>
</evidence>
<keyword evidence="3" id="KW-0560">Oxidoreductase</keyword>
<keyword evidence="3" id="KW-0223">Dioxygenase</keyword>
<dbReference type="OrthoDB" id="9795618at2"/>
<dbReference type="AlphaFoldDB" id="A0A1I7LS18"/>
<proteinExistence type="predicted"/>
<dbReference type="STRING" id="1035707.SAMN05216552_103639"/>
<dbReference type="EMBL" id="FPBO01000036">
    <property type="protein sequence ID" value="SFV12485.1"/>
    <property type="molecule type" value="Genomic_DNA"/>
</dbReference>
<evidence type="ECO:0000313" key="4">
    <source>
        <dbReference type="Proteomes" id="UP000199391"/>
    </source>
</evidence>
<feature type="domain" description="VOC" evidence="2">
    <location>
        <begin position="4"/>
        <end position="145"/>
    </location>
</feature>
<name>A0A1I7LS18_9BURK</name>
<dbReference type="Proteomes" id="UP000199391">
    <property type="component" value="Unassembled WGS sequence"/>
</dbReference>
<dbReference type="RefSeq" id="WP_093559180.1">
    <property type="nucleotide sequence ID" value="NZ_FPBO01000036.1"/>
</dbReference>
<dbReference type="InterPro" id="IPR004360">
    <property type="entry name" value="Glyas_Fos-R_dOase_dom"/>
</dbReference>
<dbReference type="GO" id="GO:0051213">
    <property type="term" value="F:dioxygenase activity"/>
    <property type="evidence" value="ECO:0007669"/>
    <property type="project" value="UniProtKB-KW"/>
</dbReference>
<feature type="domain" description="VOC" evidence="2">
    <location>
        <begin position="151"/>
        <end position="290"/>
    </location>
</feature>
<dbReference type="GO" id="GO:0046872">
    <property type="term" value="F:metal ion binding"/>
    <property type="evidence" value="ECO:0007669"/>
    <property type="project" value="UniProtKB-KW"/>
</dbReference>
<sequence length="301" mass="33037">MEITLSHRGVCVSDIARSAIFYEGALDFAPAADAATPAGTLFDPGAGHPGSASQARLLRNPQRVALELLRFQRPAASGPRVRRPNNQFGLTHLAFYVESISAVAERVRRCGGQVFEHTRARYPEGGAEMMYCTDPDGTRIELMQMAGAIPRFSHSGVCVREVARAQRFYDALGFAEAENYDLQHHSAWLDVINELDHVKLRAQMVRAAAGDTLELLHFTSPAAFGPTTVQPFNRYGLTHLAFLTDDLEAAASRVVANGGTILHTDPVCRNDARRLFCSDPDGVRLVLLRRAAPAHFERQQS</sequence>
<dbReference type="PROSITE" id="PS51819">
    <property type="entry name" value="VOC"/>
    <property type="match status" value="2"/>
</dbReference>